<evidence type="ECO:0000259" key="6">
    <source>
        <dbReference type="PROSITE" id="PS50045"/>
    </source>
</evidence>
<evidence type="ECO:0000256" key="1">
    <source>
        <dbReference type="ARBA" id="ARBA00022741"/>
    </source>
</evidence>
<keyword evidence="5" id="KW-0804">Transcription</keyword>
<dbReference type="PANTHER" id="PTHR32071">
    <property type="entry name" value="TRANSCRIPTIONAL REGULATORY PROTEIN"/>
    <property type="match status" value="1"/>
</dbReference>
<feature type="domain" description="Sigma-54 factor interaction" evidence="6">
    <location>
        <begin position="1"/>
        <end position="63"/>
    </location>
</feature>
<dbReference type="InterPro" id="IPR027417">
    <property type="entry name" value="P-loop_NTPase"/>
</dbReference>
<gene>
    <name evidence="7" type="ORF">DCK97_16710</name>
</gene>
<evidence type="ECO:0000256" key="2">
    <source>
        <dbReference type="ARBA" id="ARBA00022840"/>
    </source>
</evidence>
<evidence type="ECO:0000256" key="3">
    <source>
        <dbReference type="ARBA" id="ARBA00023015"/>
    </source>
</evidence>
<organism evidence="7 8">
    <name type="scientific">Tistrella mobilis</name>
    <dbReference type="NCBI Taxonomy" id="171437"/>
    <lineage>
        <taxon>Bacteria</taxon>
        <taxon>Pseudomonadati</taxon>
        <taxon>Pseudomonadota</taxon>
        <taxon>Alphaproteobacteria</taxon>
        <taxon>Geminicoccales</taxon>
        <taxon>Geminicoccaceae</taxon>
        <taxon>Tistrella</taxon>
    </lineage>
</organism>
<dbReference type="PROSITE" id="PS50045">
    <property type="entry name" value="SIGMA54_INTERACT_4"/>
    <property type="match status" value="1"/>
</dbReference>
<reference evidence="7 8" key="1">
    <citation type="journal article" date="2018" name="Nat. Biotechnol.">
        <title>A standardized bacterial taxonomy based on genome phylogeny substantially revises the tree of life.</title>
        <authorList>
            <person name="Parks D.H."/>
            <person name="Chuvochina M."/>
            <person name="Waite D.W."/>
            <person name="Rinke C."/>
            <person name="Skarshewski A."/>
            <person name="Chaumeil P.A."/>
            <person name="Hugenholtz P."/>
        </authorList>
    </citation>
    <scope>NUCLEOTIDE SEQUENCE [LARGE SCALE GENOMIC DNA]</scope>
    <source>
        <strain evidence="7">UBA8739</strain>
    </source>
</reference>
<comment type="caution">
    <text evidence="7">The sequence shown here is derived from an EMBL/GenBank/DDBJ whole genome shotgun (WGS) entry which is preliminary data.</text>
</comment>
<keyword evidence="3" id="KW-0805">Transcription regulation</keyword>
<keyword evidence="1" id="KW-0547">Nucleotide-binding</keyword>
<proteinExistence type="predicted"/>
<evidence type="ECO:0000256" key="4">
    <source>
        <dbReference type="ARBA" id="ARBA00023125"/>
    </source>
</evidence>
<dbReference type="PANTHER" id="PTHR32071:SF21">
    <property type="entry name" value="TRANSCRIPTIONAL REGULATORY PROTEIN FLGR"/>
    <property type="match status" value="1"/>
</dbReference>
<dbReference type="SUPFAM" id="SSF52540">
    <property type="entry name" value="P-loop containing nucleoside triphosphate hydrolases"/>
    <property type="match status" value="1"/>
</dbReference>
<feature type="non-terminal residue" evidence="7">
    <location>
        <position position="63"/>
    </location>
</feature>
<dbReference type="EMBL" id="DMAI01000274">
    <property type="protein sequence ID" value="HAE49061.1"/>
    <property type="molecule type" value="Genomic_DNA"/>
</dbReference>
<dbReference type="Pfam" id="PF25601">
    <property type="entry name" value="AAA_lid_14"/>
    <property type="match status" value="1"/>
</dbReference>
<dbReference type="Proteomes" id="UP000257706">
    <property type="component" value="Unassembled WGS sequence"/>
</dbReference>
<sequence length="63" mass="7177">DLYFRLNVVNLRLPSLRERPSDVAALADHFVQRYAAANALPDRPLSPDARSLLLTYDWPGNVR</sequence>
<feature type="non-terminal residue" evidence="7">
    <location>
        <position position="1"/>
    </location>
</feature>
<dbReference type="GO" id="GO:0003677">
    <property type="term" value="F:DNA binding"/>
    <property type="evidence" value="ECO:0007669"/>
    <property type="project" value="UniProtKB-KW"/>
</dbReference>
<protein>
    <submittedName>
        <fullName evidence="7">Sigma-54-dependent Fis family transcriptional regulator</fullName>
    </submittedName>
</protein>
<evidence type="ECO:0000313" key="7">
    <source>
        <dbReference type="EMBL" id="HAE49061.1"/>
    </source>
</evidence>
<dbReference type="Gene3D" id="1.10.8.60">
    <property type="match status" value="1"/>
</dbReference>
<name>A0A3B9IMI6_9PROT</name>
<accession>A0A3B9IMI6</accession>
<keyword evidence="2" id="KW-0067">ATP-binding</keyword>
<dbReference type="AlphaFoldDB" id="A0A3B9IMI6"/>
<dbReference type="InterPro" id="IPR058031">
    <property type="entry name" value="AAA_lid_NorR"/>
</dbReference>
<dbReference type="GO" id="GO:0006355">
    <property type="term" value="P:regulation of DNA-templated transcription"/>
    <property type="evidence" value="ECO:0007669"/>
    <property type="project" value="InterPro"/>
</dbReference>
<evidence type="ECO:0000313" key="8">
    <source>
        <dbReference type="Proteomes" id="UP000257706"/>
    </source>
</evidence>
<keyword evidence="4" id="KW-0238">DNA-binding</keyword>
<dbReference type="InterPro" id="IPR002078">
    <property type="entry name" value="Sigma_54_int"/>
</dbReference>
<evidence type="ECO:0000256" key="5">
    <source>
        <dbReference type="ARBA" id="ARBA00023163"/>
    </source>
</evidence>
<dbReference type="GO" id="GO:0005524">
    <property type="term" value="F:ATP binding"/>
    <property type="evidence" value="ECO:0007669"/>
    <property type="project" value="UniProtKB-KW"/>
</dbReference>